<evidence type="ECO:0000256" key="4">
    <source>
        <dbReference type="PROSITE-ProRule" id="PRU00409"/>
    </source>
</evidence>
<evidence type="ECO:0000259" key="5">
    <source>
        <dbReference type="PROSITE" id="PS50975"/>
    </source>
</evidence>
<name>A0A934P985_9STRE</name>
<dbReference type="PANTHER" id="PTHR43585:SF2">
    <property type="entry name" value="ATP-GRASP ENZYME FSQD"/>
    <property type="match status" value="1"/>
</dbReference>
<evidence type="ECO:0000256" key="3">
    <source>
        <dbReference type="ARBA" id="ARBA00022840"/>
    </source>
</evidence>
<dbReference type="InterPro" id="IPR052032">
    <property type="entry name" value="ATP-dep_AA_Ligase"/>
</dbReference>
<keyword evidence="7" id="KW-1185">Reference proteome</keyword>
<organism evidence="6 7">
    <name type="scientific">Streptococcus zalophi</name>
    <dbReference type="NCBI Taxonomy" id="640031"/>
    <lineage>
        <taxon>Bacteria</taxon>
        <taxon>Bacillati</taxon>
        <taxon>Bacillota</taxon>
        <taxon>Bacilli</taxon>
        <taxon>Lactobacillales</taxon>
        <taxon>Streptococcaceae</taxon>
        <taxon>Streptococcus</taxon>
    </lineage>
</organism>
<evidence type="ECO:0000256" key="1">
    <source>
        <dbReference type="ARBA" id="ARBA00022598"/>
    </source>
</evidence>
<dbReference type="SMART" id="SM01209">
    <property type="entry name" value="GARS_A"/>
    <property type="match status" value="1"/>
</dbReference>
<dbReference type="Gene3D" id="3.40.50.20">
    <property type="match status" value="1"/>
</dbReference>
<keyword evidence="1" id="KW-0436">Ligase</keyword>
<evidence type="ECO:0000313" key="6">
    <source>
        <dbReference type="EMBL" id="MBJ8349332.1"/>
    </source>
</evidence>
<keyword evidence="2 4" id="KW-0547">Nucleotide-binding</keyword>
<dbReference type="PANTHER" id="PTHR43585">
    <property type="entry name" value="FUMIPYRROLE BIOSYNTHESIS PROTEIN C"/>
    <property type="match status" value="1"/>
</dbReference>
<accession>A0A934P985</accession>
<dbReference type="GO" id="GO:0016874">
    <property type="term" value="F:ligase activity"/>
    <property type="evidence" value="ECO:0007669"/>
    <property type="project" value="UniProtKB-KW"/>
</dbReference>
<reference evidence="6 7" key="1">
    <citation type="journal article" date="2021" name="Int. J. Syst. Evol. Microbiol.">
        <title>Streptococcus vicugnae sp. nov., isolated from faeces of alpacas (Vicugna pacos) and cattle (Bos taurus), Streptococcus zalophi sp. nov., and Streptococcus pacificus sp. nov., isolated from respiratory tract of California sea lions (Zalophus californianus).</title>
        <authorList>
            <person name="Volokhov D.V."/>
            <person name="Zagorodnyaya T.A."/>
            <person name="Shen Z."/>
            <person name="Blom J."/>
            <person name="Furtak V.A."/>
            <person name="Eisenberg T."/>
            <person name="Fan P."/>
            <person name="Jeong K.C."/>
            <person name="Gao Y."/>
            <person name="Zhang S."/>
            <person name="Amselle M."/>
        </authorList>
    </citation>
    <scope>NUCLEOTIDE SEQUENCE [LARGE SCALE GENOMIC DNA]</scope>
    <source>
        <strain evidence="7">CSL7508-lung</strain>
    </source>
</reference>
<evidence type="ECO:0000256" key="2">
    <source>
        <dbReference type="ARBA" id="ARBA00022741"/>
    </source>
</evidence>
<proteinExistence type="predicted"/>
<dbReference type="SUPFAM" id="SSF56059">
    <property type="entry name" value="Glutathione synthetase ATP-binding domain-like"/>
    <property type="match status" value="1"/>
</dbReference>
<dbReference type="EMBL" id="JAENBP010000002">
    <property type="protein sequence ID" value="MBJ8349332.1"/>
    <property type="molecule type" value="Genomic_DNA"/>
</dbReference>
<dbReference type="Proteomes" id="UP000644875">
    <property type="component" value="Unassembled WGS sequence"/>
</dbReference>
<gene>
    <name evidence="6" type="ORF">JHK64_01635</name>
</gene>
<dbReference type="Pfam" id="PF13535">
    <property type="entry name" value="ATP-grasp_4"/>
    <property type="match status" value="1"/>
</dbReference>
<feature type="domain" description="ATP-grasp" evidence="5">
    <location>
        <begin position="109"/>
        <end position="307"/>
    </location>
</feature>
<evidence type="ECO:0000313" key="7">
    <source>
        <dbReference type="Proteomes" id="UP000644875"/>
    </source>
</evidence>
<dbReference type="InterPro" id="IPR040570">
    <property type="entry name" value="LAL_C2"/>
</dbReference>
<dbReference type="InterPro" id="IPR011761">
    <property type="entry name" value="ATP-grasp"/>
</dbReference>
<dbReference type="PROSITE" id="PS50975">
    <property type="entry name" value="ATP_GRASP"/>
    <property type="match status" value="1"/>
</dbReference>
<dbReference type="Pfam" id="PF18603">
    <property type="entry name" value="LAL_C2"/>
    <property type="match status" value="1"/>
</dbReference>
<comment type="caution">
    <text evidence="6">The sequence shown here is derived from an EMBL/GenBank/DDBJ whole genome shotgun (WGS) entry which is preliminary data.</text>
</comment>
<dbReference type="Gene3D" id="3.30.470.20">
    <property type="entry name" value="ATP-grasp fold, B domain"/>
    <property type="match status" value="1"/>
</dbReference>
<protein>
    <submittedName>
        <fullName evidence="6">ATP-grasp domain-containing protein</fullName>
    </submittedName>
</protein>
<dbReference type="AlphaFoldDB" id="A0A934P985"/>
<sequence>MSKTIMILGGSILQLPAILKAKQLGLKVVVVDMDENAVGFKQEGIYREYISTIDKEKVLAAAIKHQIDGIMTLASDLPIRTVSYVCQKLNLIGPSENTAINATDKNKMREVLFDNQVPIPQFKKVNSFSEFIDAVSYISDLGHKVILKPSDNSGSRGIQYLDIDNKDKLVESFQYSKEFSRSGILLVEEFMEGPEVSVETFAIDGQIFVIQITDKITTGYPNFVEIGHSQPTCLNQNVVEQIKEVAIKANKALGIENGPSHTEIIVTKQGPKIVEIGARLGGDNISTHLVPMSTGIDLVENCIKMSLGESVFIEQKWSKGAAIKYFVGYHGKLQKISNIEEALKIDGVEDIVFVKEIGSVLKDIQNSTDRLGYVLSSGKTATLALDVANKAIKTVNVYCEEE</sequence>
<dbReference type="RefSeq" id="WP_199567263.1">
    <property type="nucleotide sequence ID" value="NZ_JAENBP010000002.1"/>
</dbReference>
<dbReference type="GO" id="GO:0046872">
    <property type="term" value="F:metal ion binding"/>
    <property type="evidence" value="ECO:0007669"/>
    <property type="project" value="InterPro"/>
</dbReference>
<keyword evidence="3 4" id="KW-0067">ATP-binding</keyword>
<dbReference type="GO" id="GO:0005524">
    <property type="term" value="F:ATP binding"/>
    <property type="evidence" value="ECO:0007669"/>
    <property type="project" value="UniProtKB-UniRule"/>
</dbReference>